<dbReference type="GO" id="GO:0003713">
    <property type="term" value="F:transcription coactivator activity"/>
    <property type="evidence" value="ECO:0007669"/>
    <property type="project" value="InterPro"/>
</dbReference>
<feature type="compositionally biased region" description="Polar residues" evidence="2">
    <location>
        <begin position="817"/>
        <end position="843"/>
    </location>
</feature>
<proteinExistence type="predicted"/>
<dbReference type="OMA" id="WRLEAYI"/>
<feature type="compositionally biased region" description="Low complexity" evidence="2">
    <location>
        <begin position="807"/>
        <end position="816"/>
    </location>
</feature>
<dbReference type="InterPro" id="IPR044661">
    <property type="entry name" value="MED15a/b/c-like"/>
</dbReference>
<evidence type="ECO:0000313" key="3">
    <source>
        <dbReference type="EnsemblMetazoa" id="XP_038070602.1"/>
    </source>
</evidence>
<feature type="compositionally biased region" description="Low complexity" evidence="2">
    <location>
        <begin position="1037"/>
        <end position="1055"/>
    </location>
</feature>
<feature type="compositionally biased region" description="Acidic residues" evidence="2">
    <location>
        <begin position="514"/>
        <end position="539"/>
    </location>
</feature>
<feature type="region of interest" description="Disordered" evidence="2">
    <location>
        <begin position="1422"/>
        <end position="1523"/>
    </location>
</feature>
<feature type="region of interest" description="Disordered" evidence="2">
    <location>
        <begin position="478"/>
        <end position="539"/>
    </location>
</feature>
<feature type="region of interest" description="Disordered" evidence="2">
    <location>
        <begin position="344"/>
        <end position="374"/>
    </location>
</feature>
<keyword evidence="1" id="KW-0175">Coiled coil</keyword>
<feature type="region of interest" description="Disordered" evidence="2">
    <location>
        <begin position="78"/>
        <end position="107"/>
    </location>
</feature>
<feature type="region of interest" description="Disordered" evidence="2">
    <location>
        <begin position="1034"/>
        <end position="1060"/>
    </location>
</feature>
<keyword evidence="4" id="KW-1185">Reference proteome</keyword>
<protein>
    <submittedName>
        <fullName evidence="3">Uncharacterized protein</fullName>
    </submittedName>
</protein>
<feature type="region of interest" description="Disordered" evidence="2">
    <location>
        <begin position="1121"/>
        <end position="1152"/>
    </location>
</feature>
<feature type="compositionally biased region" description="Polar residues" evidence="2">
    <location>
        <begin position="1243"/>
        <end position="1254"/>
    </location>
</feature>
<feature type="compositionally biased region" description="Low complexity" evidence="2">
    <location>
        <begin position="1453"/>
        <end position="1474"/>
    </location>
</feature>
<feature type="compositionally biased region" description="Basic and acidic residues" evidence="2">
    <location>
        <begin position="614"/>
        <end position="624"/>
    </location>
</feature>
<feature type="compositionally biased region" description="Polar residues" evidence="2">
    <location>
        <begin position="595"/>
        <end position="608"/>
    </location>
</feature>
<feature type="compositionally biased region" description="Basic and acidic residues" evidence="2">
    <location>
        <begin position="844"/>
        <end position="854"/>
    </location>
</feature>
<feature type="region of interest" description="Disordered" evidence="2">
    <location>
        <begin position="419"/>
        <end position="439"/>
    </location>
</feature>
<feature type="region of interest" description="Disordered" evidence="2">
    <location>
        <begin position="777"/>
        <end position="854"/>
    </location>
</feature>
<dbReference type="RefSeq" id="XP_038070602.1">
    <property type="nucleotide sequence ID" value="XM_038214674.1"/>
</dbReference>
<feature type="compositionally biased region" description="Basic and acidic residues" evidence="2">
    <location>
        <begin position="496"/>
        <end position="513"/>
    </location>
</feature>
<feature type="compositionally biased region" description="Low complexity" evidence="2">
    <location>
        <begin position="1222"/>
        <end position="1234"/>
    </location>
</feature>
<sequence length="1523" mass="170364">MKTDAPWLFIPTELCSREDLSPVSTQRSERNLTEGIVIMTTPSPIPSNPEDDAILNDLFSSDRQETISQRRSSCKQTYLKGAPMDGGDAASSADHPENDQAVATSKRPLSAVIRDHIIVEGEMAEHKSQPDEDVQLKQLQEKDTKRYGCERLKETEEDLGFLEEENEIENLVKLVLQKVKMELILEKIRNSLSDEGSHSPHNSSGCCTDSSECSSSTDEDTGSVAVEGKELPNSISHQSEEAEQQLDELIRFVIEKQCRDLAYEKEVSDSSWIHETVVEGDIPTEDDKKEPGLDFQFHSVMRRLTVDRIEDCCWEDQIDIIDVIEEIEEVADEEQALEGLHEVSEAQDGVTEQPKENSEEVSHPLHHNGSESTMEVARIPLTTRKVPESYEVQELHDEVQGSHGEVEESHDVLREVRDEVGDSHGEAEEARDEVISREVRSNHSKEAEFLLQEVHGNEVQVQESKEEVNHFLPQHDTEAMGASEVPNEARGLASKEAVDENREVVFDDMKMQEEEQEDGSSSEDDDDDDDDLLTSGDDEELDTLVGFVINSASSSLMSNFDVFTFNKSSHFKEEAEVLEGDTVKDGEAEPLICSEDNNSGGKTVSEVSATGDISKAEDRSRQDVDNVGDEVGLVKCEGTGHEINEMQFGRESLAANLTASSVEAMHVTTDTQSQDATEKLLRAPEGDLPSQEETSRSLDITSTVIGPKVALTASDIASDSDDEDDDFYESETKPSVCISTAENDWECLAIQQVSKSQPHAWYPTFNTTHRGAGETLKKQQEMAGNHLDDESTLTKPSTIPSDEEITSSQSPSISDSTGTASNALSSHSQTAKTSAPPVVSSQAHEAHSGSTEKDSGVAVINDGLRKKILHLEQRLKELALELTFLGDRNWRLEAYIDCLIKTLEVLEVTDVVDLDEKTLPLYLFKVKVKAGYKLGSYNGIPSRALWSYNKEGRPPPYVDLSGWGDTDKPAKRPDPIDFTPTPSCDDDVGLSVSQMYRYERQLEELSTQNLILEAQLREAQELAQAFIDDASFPGAEQARPQSFQQQPQQKDQGVQTAPPHETLPQDLEVLQQQMQEMQEYHPGGEEFWQQPQQQQQIFTTATPQSQQPECYVVHEGKQYPLPLPQHIPPMQHQPLTQQQQQQHHHYQQFQHYQSELQPKQEQLQQPQPNWNNRAVQEETVLPSDWNSNEELALYDPLEWPTLTESQAQNAGHPHSKLGTTEPRQNQQPRLQPRPFANTGPVFQVSQSAATVSSDPTKDKSTLHSSLAQPASTGSIPNHEHRQKASYHLENKTKNTSSCSRGRRFESNNRGPARYNHRPLDQSRSGIDTVPRGQRQEESMRFDYWDPPLDHLTLSIPGEFPVSLQGEAWHHESPPFHNVRLSSAPSHNPPPPHHSRNMDRNRRFFQGDSVLDSYRPDFSEFQDSRSFNGDLSESVSAPNPTFKLEPGYKFDKFSSPPSTRGFSSTSSSTSVGGLPYSSRRPDKRSATPTRRGKPWSRAGSPRHSSCHSPLKPRANPEKTHSDSK</sequence>
<feature type="region of interest" description="Disordered" evidence="2">
    <location>
        <begin position="960"/>
        <end position="984"/>
    </location>
</feature>
<feature type="compositionally biased region" description="Low complexity" evidence="2">
    <location>
        <begin position="1132"/>
        <end position="1152"/>
    </location>
</feature>
<feature type="region of interest" description="Disordered" evidence="2">
    <location>
        <begin position="1205"/>
        <end position="1335"/>
    </location>
</feature>
<reference evidence="3" key="1">
    <citation type="submission" date="2022-11" db="UniProtKB">
        <authorList>
            <consortium name="EnsemblMetazoa"/>
        </authorList>
    </citation>
    <scope>IDENTIFICATION</scope>
</reference>
<feature type="coiled-coil region" evidence="1">
    <location>
        <begin position="995"/>
        <end position="1022"/>
    </location>
</feature>
<evidence type="ECO:0000256" key="2">
    <source>
        <dbReference type="SAM" id="MobiDB-lite"/>
    </source>
</evidence>
<feature type="compositionally biased region" description="Polar residues" evidence="2">
    <location>
        <begin position="192"/>
        <end position="202"/>
    </location>
</feature>
<dbReference type="PANTHER" id="PTHR33137:SF4">
    <property type="entry name" value="MEDIATOR OF RNA POLYMERASE II TRANSCRIPTION SUBUNIT 15A-RELATED"/>
    <property type="match status" value="1"/>
</dbReference>
<name>A0A914B3J7_PATMI</name>
<feature type="region of interest" description="Disordered" evidence="2">
    <location>
        <begin position="594"/>
        <end position="625"/>
    </location>
</feature>
<accession>A0A914B3J7</accession>
<dbReference type="Proteomes" id="UP000887568">
    <property type="component" value="Unplaced"/>
</dbReference>
<feature type="compositionally biased region" description="Polar residues" evidence="2">
    <location>
        <begin position="1423"/>
        <end position="1438"/>
    </location>
</feature>
<dbReference type="OrthoDB" id="10071553at2759"/>
<feature type="region of interest" description="Disordered" evidence="2">
    <location>
        <begin position="1372"/>
        <end position="1400"/>
    </location>
</feature>
<organism evidence="3 4">
    <name type="scientific">Patiria miniata</name>
    <name type="common">Bat star</name>
    <name type="synonym">Asterina miniata</name>
    <dbReference type="NCBI Taxonomy" id="46514"/>
    <lineage>
        <taxon>Eukaryota</taxon>
        <taxon>Metazoa</taxon>
        <taxon>Echinodermata</taxon>
        <taxon>Eleutherozoa</taxon>
        <taxon>Asterozoa</taxon>
        <taxon>Asteroidea</taxon>
        <taxon>Valvatacea</taxon>
        <taxon>Valvatida</taxon>
        <taxon>Asterinidae</taxon>
        <taxon>Patiria</taxon>
    </lineage>
</organism>
<feature type="compositionally biased region" description="Polar residues" evidence="2">
    <location>
        <begin position="1262"/>
        <end position="1275"/>
    </location>
</feature>
<feature type="region of interest" description="Disordered" evidence="2">
    <location>
        <begin position="192"/>
        <end position="223"/>
    </location>
</feature>
<feature type="compositionally biased region" description="Basic and acidic residues" evidence="2">
    <location>
        <begin position="965"/>
        <end position="975"/>
    </location>
</feature>
<feature type="compositionally biased region" description="Basic and acidic residues" evidence="2">
    <location>
        <begin position="353"/>
        <end position="363"/>
    </location>
</feature>
<feature type="compositionally biased region" description="Low complexity" evidence="2">
    <location>
        <begin position="203"/>
        <end position="216"/>
    </location>
</feature>
<feature type="compositionally biased region" description="Basic and acidic residues" evidence="2">
    <location>
        <begin position="1513"/>
        <end position="1523"/>
    </location>
</feature>
<dbReference type="EnsemblMetazoa" id="XM_038214674.1">
    <property type="protein sequence ID" value="XP_038070602.1"/>
    <property type="gene ID" value="LOC119739659"/>
</dbReference>
<dbReference type="GeneID" id="119739659"/>
<evidence type="ECO:0000256" key="1">
    <source>
        <dbReference type="SAM" id="Coils"/>
    </source>
</evidence>
<dbReference type="PANTHER" id="PTHR33137">
    <property type="entry name" value="MEDIATOR OF RNA POLYMERASE II TRANSCRIPTION SUBUNIT 15A-RELATED"/>
    <property type="match status" value="1"/>
</dbReference>
<dbReference type="GO" id="GO:0031490">
    <property type="term" value="F:chromatin DNA binding"/>
    <property type="evidence" value="ECO:0007669"/>
    <property type="project" value="InterPro"/>
</dbReference>
<evidence type="ECO:0000313" key="4">
    <source>
        <dbReference type="Proteomes" id="UP000887568"/>
    </source>
</evidence>